<dbReference type="OrthoDB" id="339318at2759"/>
<dbReference type="AlphaFoldDB" id="A0A2P4Z6K8"/>
<keyword evidence="2" id="KW-1185">Reference proteome</keyword>
<gene>
    <name evidence="1" type="ORF">CmeUKMEL1_18690</name>
</gene>
<dbReference type="Proteomes" id="UP000236928">
    <property type="component" value="Unassembled WGS sequence"/>
</dbReference>
<reference evidence="1 2" key="1">
    <citation type="submission" date="2014-04" db="EMBL/GenBank/DDBJ databases">
        <title>Comparative Genomics of Cryptosporidium Species.</title>
        <authorList>
            <person name="Silva J.C."/>
            <person name="Su Q."/>
            <person name="Chalmers R."/>
            <person name="Chibucos M.C."/>
            <person name="Elwin K."/>
            <person name="Godinez A."/>
            <person name="Guo F."/>
            <person name="Huynh K."/>
            <person name="Orvis J."/>
            <person name="Ott S."/>
            <person name="Sadzewicz L."/>
            <person name="Sengamalay N."/>
            <person name="Shetty A."/>
            <person name="Sun M."/>
            <person name="Tallon L."/>
            <person name="Xiao L."/>
            <person name="Zhang H."/>
            <person name="Fraser C.M."/>
            <person name="Zhu G."/>
            <person name="Kissinger J."/>
            <person name="Widmer G."/>
        </authorList>
    </citation>
    <scope>NUCLEOTIDE SEQUENCE [LARGE SCALE GENOMIC DNA]</scope>
    <source>
        <strain evidence="1 2">UKMEL1</strain>
    </source>
</reference>
<accession>A0A2P4Z6K8</accession>
<dbReference type="VEuPathDB" id="CryptoDB:CmeUKMEL1_18690"/>
<evidence type="ECO:0000313" key="1">
    <source>
        <dbReference type="EMBL" id="POM85692.1"/>
    </source>
</evidence>
<proteinExistence type="predicted"/>
<comment type="caution">
    <text evidence="1">The sequence shown here is derived from an EMBL/GenBank/DDBJ whole genome shotgun (WGS) entry which is preliminary data.</text>
</comment>
<organism evidence="1 2">
    <name type="scientific">Cryptosporidium meleagridis</name>
    <dbReference type="NCBI Taxonomy" id="93969"/>
    <lineage>
        <taxon>Eukaryota</taxon>
        <taxon>Sar</taxon>
        <taxon>Alveolata</taxon>
        <taxon>Apicomplexa</taxon>
        <taxon>Conoidasida</taxon>
        <taxon>Coccidia</taxon>
        <taxon>Eucoccidiorida</taxon>
        <taxon>Eimeriorina</taxon>
        <taxon>Cryptosporidiidae</taxon>
        <taxon>Cryptosporidium</taxon>
    </lineage>
</organism>
<evidence type="ECO:0000313" key="2">
    <source>
        <dbReference type="Proteomes" id="UP000236928"/>
    </source>
</evidence>
<dbReference type="EMBL" id="JIBK01000055">
    <property type="protein sequence ID" value="POM85692.1"/>
    <property type="molecule type" value="Genomic_DNA"/>
</dbReference>
<name>A0A2P4Z6K8_9CRYT</name>
<sequence>MFEIKKTPIIETKETDTSESINKINELSFKRNHLMHGIVSNPGMQNNARTNTNNGTTIIRKPYASKTPVHRQKPRHVPSFCSFADSMNISFEKELFEKVSNETERNVIISHYEPGTIGLRRYAVTHQDEVDGYIFDFSKRSTRLSNDTMDRTVITVGFTGRKKRWTLCPSCDCIPKADKREKIVGQWKILYLPPKGGNLMVPRCVYEAYGDVVDDCNYFAATLCPQQTYCAKHSNQTSFLNRNWHYSYRHQFALQDYVVFCDHLQSVRLVWKLQVSKDHELNDVTAEMAEKTLITVMQRFLEYARTNGTHNFFLSAPSLKYNNRNDNSEESTPLNKTSVFDKDERCHLEQLQSCSSSESLSSQLDLSKIQLQFASQINSQVPITQFMLQQNSPVTFSPVMNSFAQQQSYLHDFINYLDNTKKLDTSLTIERLKTFNMLSSSQNTTSIQMPDNLSNCSSAGTTPLSIDCSDTPTMAHARMVKATIKNCEDNGNAHKNSAINVDMESQMITSEKNNTKGQNLQQDLFEFLRNSSLIGSPIQNICGINHPIGLGNFSQVQLPPILHPTGTSSPYLILNANSSMYPYYISLNHMGSYETQSLLNNSGIINKQKNDSNLALFPLNSQIHSEMAVPFGISPDVCQSNNPNVNLNKNNSQNSLFSNELKFVPQLNCAPQNTTLLPENEKIMQIKTSNPINTTKILKNGDNSSVAQ</sequence>
<protein>
    <submittedName>
        <fullName evidence="1">Uncharacterized protein</fullName>
    </submittedName>
</protein>